<feature type="compositionally biased region" description="Polar residues" evidence="1">
    <location>
        <begin position="235"/>
        <end position="245"/>
    </location>
</feature>
<evidence type="ECO:0000313" key="3">
    <source>
        <dbReference type="Proteomes" id="UP000272942"/>
    </source>
</evidence>
<feature type="compositionally biased region" description="Basic and acidic residues" evidence="1">
    <location>
        <begin position="302"/>
        <end position="315"/>
    </location>
</feature>
<accession>A0A183AL79</accession>
<feature type="compositionally biased region" description="Acidic residues" evidence="1">
    <location>
        <begin position="40"/>
        <end position="53"/>
    </location>
</feature>
<dbReference type="EMBL" id="UZAN01044970">
    <property type="protein sequence ID" value="VDP81816.1"/>
    <property type="molecule type" value="Genomic_DNA"/>
</dbReference>
<feature type="compositionally biased region" description="Basic residues" evidence="1">
    <location>
        <begin position="25"/>
        <end position="34"/>
    </location>
</feature>
<proteinExistence type="predicted"/>
<feature type="region of interest" description="Disordered" evidence="1">
    <location>
        <begin position="1"/>
        <end position="315"/>
    </location>
</feature>
<dbReference type="Proteomes" id="UP000272942">
    <property type="component" value="Unassembled WGS sequence"/>
</dbReference>
<feature type="compositionally biased region" description="Pro residues" evidence="1">
    <location>
        <begin position="63"/>
        <end position="80"/>
    </location>
</feature>
<reference evidence="4" key="1">
    <citation type="submission" date="2016-06" db="UniProtKB">
        <authorList>
            <consortium name="WormBaseParasite"/>
        </authorList>
    </citation>
    <scope>IDENTIFICATION</scope>
</reference>
<protein>
    <submittedName>
        <fullName evidence="2 4">Uncharacterized protein</fullName>
    </submittedName>
</protein>
<gene>
    <name evidence="2" type="ORF">ECPE_LOCUS7714</name>
</gene>
<feature type="compositionally biased region" description="Polar residues" evidence="1">
    <location>
        <begin position="1"/>
        <end position="11"/>
    </location>
</feature>
<keyword evidence="3" id="KW-1185">Reference proteome</keyword>
<feature type="compositionally biased region" description="Polar residues" evidence="1">
    <location>
        <begin position="286"/>
        <end position="301"/>
    </location>
</feature>
<feature type="compositionally biased region" description="Low complexity" evidence="1">
    <location>
        <begin position="197"/>
        <end position="212"/>
    </location>
</feature>
<sequence length="315" mass="34263">MSSLKPASSPTAADKPIPDNDSVRSKNRTVSKRTLHNDLDELGVDGGDEDANEDGCVVTNRKPTPPPPSPSPSPPPPPPTTTQQLQQHRPNLPPPVVIHRRRFGLPESNENISPEPTLPPGSAEDDMARSQSTKSQPRVQRQEQKTHQLDRSKSNSLSTNPELIGSNLIHPDESRTYAMSCLPEVPDSGSGKTMPATSTITTSSTTESTSGSENGATAVPSENQPINFSVPLRCTPSSLGTNENANMPRAEHRGVYRSHSKGNSETQGMASIRGWEAEEENDPLHVQTQRPTSRWAQQGSREPSRNRVYSKERPI</sequence>
<dbReference type="WBParaSite" id="ECPE_0000773301-mRNA-1">
    <property type="protein sequence ID" value="ECPE_0000773301-mRNA-1"/>
    <property type="gene ID" value="ECPE_0000773301"/>
</dbReference>
<evidence type="ECO:0000313" key="4">
    <source>
        <dbReference type="WBParaSite" id="ECPE_0000773301-mRNA-1"/>
    </source>
</evidence>
<organism evidence="4">
    <name type="scientific">Echinostoma caproni</name>
    <dbReference type="NCBI Taxonomy" id="27848"/>
    <lineage>
        <taxon>Eukaryota</taxon>
        <taxon>Metazoa</taxon>
        <taxon>Spiralia</taxon>
        <taxon>Lophotrochozoa</taxon>
        <taxon>Platyhelminthes</taxon>
        <taxon>Trematoda</taxon>
        <taxon>Digenea</taxon>
        <taxon>Plagiorchiida</taxon>
        <taxon>Echinostomata</taxon>
        <taxon>Echinostomatoidea</taxon>
        <taxon>Echinostomatidae</taxon>
        <taxon>Echinostoma</taxon>
    </lineage>
</organism>
<dbReference type="AlphaFoldDB" id="A0A183AL79"/>
<feature type="compositionally biased region" description="Polar residues" evidence="1">
    <location>
        <begin position="129"/>
        <end position="139"/>
    </location>
</feature>
<evidence type="ECO:0000256" key="1">
    <source>
        <dbReference type="SAM" id="MobiDB-lite"/>
    </source>
</evidence>
<name>A0A183AL79_9TREM</name>
<evidence type="ECO:0000313" key="2">
    <source>
        <dbReference type="EMBL" id="VDP81816.1"/>
    </source>
</evidence>
<feature type="compositionally biased region" description="Basic and acidic residues" evidence="1">
    <location>
        <begin position="140"/>
        <end position="153"/>
    </location>
</feature>
<reference evidence="2 3" key="2">
    <citation type="submission" date="2018-11" db="EMBL/GenBank/DDBJ databases">
        <authorList>
            <consortium name="Pathogen Informatics"/>
        </authorList>
    </citation>
    <scope>NUCLEOTIDE SEQUENCE [LARGE SCALE GENOMIC DNA]</scope>
    <source>
        <strain evidence="2 3">Egypt</strain>
    </source>
</reference>